<feature type="transmembrane region" description="Helical" evidence="5">
    <location>
        <begin position="143"/>
        <end position="165"/>
    </location>
</feature>
<feature type="domain" description="Methylamine utilisation protein MauE" evidence="6">
    <location>
        <begin position="4"/>
        <end position="123"/>
    </location>
</feature>
<gene>
    <name evidence="7" type="ORF">D5F53_10745</name>
</gene>
<dbReference type="AlphaFoldDB" id="A0A385TGQ8"/>
<evidence type="ECO:0000256" key="3">
    <source>
        <dbReference type="ARBA" id="ARBA00022989"/>
    </source>
</evidence>
<proteinExistence type="predicted"/>
<accession>A0A385TGQ8</accession>
<dbReference type="InterPro" id="IPR009908">
    <property type="entry name" value="Methylamine_util_MauE"/>
</dbReference>
<name>A0A385TGQ8_PAELA</name>
<evidence type="ECO:0000256" key="1">
    <source>
        <dbReference type="ARBA" id="ARBA00004141"/>
    </source>
</evidence>
<dbReference type="KEGG" id="plw:D5F53_10745"/>
<evidence type="ECO:0000256" key="4">
    <source>
        <dbReference type="ARBA" id="ARBA00023136"/>
    </source>
</evidence>
<organism evidence="7 8">
    <name type="scientific">Paenibacillus lautus</name>
    <name type="common">Bacillus lautus</name>
    <dbReference type="NCBI Taxonomy" id="1401"/>
    <lineage>
        <taxon>Bacteria</taxon>
        <taxon>Bacillati</taxon>
        <taxon>Bacillota</taxon>
        <taxon>Bacilli</taxon>
        <taxon>Bacillales</taxon>
        <taxon>Paenibacillaceae</taxon>
        <taxon>Paenibacillus</taxon>
    </lineage>
</organism>
<feature type="transmembrane region" description="Helical" evidence="5">
    <location>
        <begin position="68"/>
        <end position="86"/>
    </location>
</feature>
<protein>
    <recommendedName>
        <fullName evidence="6">Methylamine utilisation protein MauE domain-containing protein</fullName>
    </recommendedName>
</protein>
<dbReference type="GO" id="GO:0030416">
    <property type="term" value="P:methylamine metabolic process"/>
    <property type="evidence" value="ECO:0007669"/>
    <property type="project" value="InterPro"/>
</dbReference>
<keyword evidence="2 5" id="KW-0812">Transmembrane</keyword>
<evidence type="ECO:0000256" key="2">
    <source>
        <dbReference type="ARBA" id="ARBA00022692"/>
    </source>
</evidence>
<feature type="transmembrane region" description="Helical" evidence="5">
    <location>
        <begin position="44"/>
        <end position="63"/>
    </location>
</feature>
<dbReference type="GO" id="GO:0016020">
    <property type="term" value="C:membrane"/>
    <property type="evidence" value="ECO:0007669"/>
    <property type="project" value="UniProtKB-SubCell"/>
</dbReference>
<feature type="transmembrane region" description="Helical" evidence="5">
    <location>
        <begin position="113"/>
        <end position="131"/>
    </location>
</feature>
<evidence type="ECO:0000313" key="8">
    <source>
        <dbReference type="Proteomes" id="UP000266552"/>
    </source>
</evidence>
<keyword evidence="8" id="KW-1185">Reference proteome</keyword>
<dbReference type="EMBL" id="CP032412">
    <property type="protein sequence ID" value="AYB43740.1"/>
    <property type="molecule type" value="Genomic_DNA"/>
</dbReference>
<evidence type="ECO:0000313" key="7">
    <source>
        <dbReference type="EMBL" id="AYB43740.1"/>
    </source>
</evidence>
<dbReference type="Proteomes" id="UP000266552">
    <property type="component" value="Chromosome"/>
</dbReference>
<evidence type="ECO:0000259" key="6">
    <source>
        <dbReference type="Pfam" id="PF07291"/>
    </source>
</evidence>
<sequence>MSMSALCLLFLTLVFVFSGASKLLSLADFRTTIERLQLPAGRLRIVPVLICAAEIAAGAGLLFSWSRVAAQIAIFILLAGFGYAVYQARVVQNQEIRCSCFGSWSSEALGMNTVVKIACLGFLNALIWLLSEPVNFFLMPAQEAVLTLLSAGGVAAISLVAMYAYTLDSLQAKEETNP</sequence>
<keyword evidence="4 5" id="KW-0472">Membrane</keyword>
<keyword evidence="3 5" id="KW-1133">Transmembrane helix</keyword>
<reference evidence="7 8" key="1">
    <citation type="submission" date="2018-09" db="EMBL/GenBank/DDBJ databases">
        <title>Genome Sequence of Paenibacillus lautus Strain E7593-69, Azo Dye-Degrading Bacteria, Isolated from Commercial Tattoo Inks.</title>
        <authorList>
            <person name="Nho S.W."/>
            <person name="Kim S.-J."/>
            <person name="Kweon O."/>
            <person name="Cerniglia C.E."/>
        </authorList>
    </citation>
    <scope>NUCLEOTIDE SEQUENCE [LARGE SCALE GENOMIC DNA]</scope>
    <source>
        <strain evidence="7 8">E7593-69</strain>
    </source>
</reference>
<evidence type="ECO:0000256" key="5">
    <source>
        <dbReference type="SAM" id="Phobius"/>
    </source>
</evidence>
<dbReference type="Pfam" id="PF07291">
    <property type="entry name" value="MauE"/>
    <property type="match status" value="1"/>
</dbReference>
<comment type="subcellular location">
    <subcellularLocation>
        <location evidence="1">Membrane</location>
        <topology evidence="1">Multi-pass membrane protein</topology>
    </subcellularLocation>
</comment>